<dbReference type="PANTHER" id="PTHR22900">
    <property type="entry name" value="PROTEIN CBG14245-RELATED"/>
    <property type="match status" value="1"/>
</dbReference>
<dbReference type="Pfam" id="PF03567">
    <property type="entry name" value="Sulfotransfer_2"/>
    <property type="match status" value="1"/>
</dbReference>
<protein>
    <submittedName>
        <fullName evidence="2">Sulfotransfer_1 domain-containing protein</fullName>
    </submittedName>
</protein>
<dbReference type="GO" id="GO:1902884">
    <property type="term" value="P:positive regulation of response to oxidative stress"/>
    <property type="evidence" value="ECO:0007669"/>
    <property type="project" value="InterPro"/>
</dbReference>
<sequence length="323" mass="38585">MILYGITKSQNQRNTLPHRYQFFIKTIDNKTVTNCDEVKQEYICVPLKDRNWGTYVVAPKYKLNVCVIGKNFSTMLIAMICYLFNSKKYKNYHRSFAYEKWNKRSCIRKNEGNSFLKVSKKFSSHIKSPILENFIEDWNHLLVVRDPIERFLSGYVHFCANNTKDNECFGCKNDMICFVERLYDDIVTTVKTDEWASLHLMNHFYPQSWMCQVTKYYNKYTIIKYSSDKDETTKFYNEILEYLKKHNVSSGKINFIKKQFSNKVPHTTVDTKERNLYKKQLEDNDYIKDMLSRIYFSDFKLFNYSLPELKNYQDAIGSKNVTN</sequence>
<dbReference type="InterPro" id="IPR007669">
    <property type="entry name" value="Chst-1-like"/>
</dbReference>
<name>A0A0N4ZN51_PARTI</name>
<dbReference type="InterPro" id="IPR005331">
    <property type="entry name" value="Sulfotransferase"/>
</dbReference>
<evidence type="ECO:0000313" key="1">
    <source>
        <dbReference type="Proteomes" id="UP000038045"/>
    </source>
</evidence>
<accession>A0A0N4ZN51</accession>
<organism evidence="1 2">
    <name type="scientific">Parastrongyloides trichosuri</name>
    <name type="common">Possum-specific nematode worm</name>
    <dbReference type="NCBI Taxonomy" id="131310"/>
    <lineage>
        <taxon>Eukaryota</taxon>
        <taxon>Metazoa</taxon>
        <taxon>Ecdysozoa</taxon>
        <taxon>Nematoda</taxon>
        <taxon>Chromadorea</taxon>
        <taxon>Rhabditida</taxon>
        <taxon>Tylenchina</taxon>
        <taxon>Panagrolaimomorpha</taxon>
        <taxon>Strongyloidoidea</taxon>
        <taxon>Strongyloididae</taxon>
        <taxon>Parastrongyloides</taxon>
    </lineage>
</organism>
<dbReference type="PANTHER" id="PTHR22900:SF5">
    <property type="entry name" value="PROTEIN CBG14245"/>
    <property type="match status" value="1"/>
</dbReference>
<dbReference type="GO" id="GO:0050650">
    <property type="term" value="P:chondroitin sulfate proteoglycan biosynthetic process"/>
    <property type="evidence" value="ECO:0007669"/>
    <property type="project" value="InterPro"/>
</dbReference>
<keyword evidence="1" id="KW-1185">Reference proteome</keyword>
<dbReference type="GO" id="GO:0016020">
    <property type="term" value="C:membrane"/>
    <property type="evidence" value="ECO:0007669"/>
    <property type="project" value="InterPro"/>
</dbReference>
<dbReference type="GO" id="GO:0047756">
    <property type="term" value="F:chondroitin 4-sulfotransferase activity"/>
    <property type="evidence" value="ECO:0007669"/>
    <property type="project" value="InterPro"/>
</dbReference>
<dbReference type="AlphaFoldDB" id="A0A0N4ZN51"/>
<proteinExistence type="predicted"/>
<dbReference type="Proteomes" id="UP000038045">
    <property type="component" value="Unplaced"/>
</dbReference>
<evidence type="ECO:0000313" key="2">
    <source>
        <dbReference type="WBParaSite" id="PTRK_0000996600.3"/>
    </source>
</evidence>
<reference evidence="2" key="1">
    <citation type="submission" date="2017-02" db="UniProtKB">
        <authorList>
            <consortium name="WormBaseParasite"/>
        </authorList>
    </citation>
    <scope>IDENTIFICATION</scope>
</reference>
<dbReference type="WBParaSite" id="PTRK_0000996600.3">
    <property type="protein sequence ID" value="PTRK_0000996600.3"/>
    <property type="gene ID" value="PTRK_0000996600"/>
</dbReference>